<sequence>MADELSPHQAEELARRIVELYARAEYELLQRLATHLAKGLDADEHWTERQLLELQRFRQAATVILEKLSTDSQAVVAEIIGAAGNRGAALATLGQAVSGGIASTAVDPYAVTAIAAELDMKLSASRGRIYRSVDDIYRTVIAETTPLVNMGTMTRRDAAQRALTKLASNGVTGFIDRTGRRWEMSSYVEMASRQATKEAAIQGHTDRMIAQGHNLIIISDVPQECADCRPFEGKVLALKPDGQHRTLDDARDAGLYHPGCRHSQSRYQPGRTRSFGETADPEGDKARQKLRYLERQKRAALREEAAAMDDDARAKAKAKAKAYNAKIREHVATTSAKRQPHRERAGFTAAR</sequence>
<name>A0ABU4DJK1_9ACTN</name>
<feature type="region of interest" description="Disordered" evidence="1">
    <location>
        <begin position="255"/>
        <end position="286"/>
    </location>
</feature>
<dbReference type="RefSeq" id="WP_317505626.1">
    <property type="nucleotide sequence ID" value="NZ_JAWLKI010000038.1"/>
</dbReference>
<protein>
    <submittedName>
        <fullName evidence="2">Phage minor capsid protein</fullName>
    </submittedName>
</protein>
<keyword evidence="3" id="KW-1185">Reference proteome</keyword>
<comment type="caution">
    <text evidence="2">The sequence shown here is derived from an EMBL/GenBank/DDBJ whole genome shotgun (WGS) entry which is preliminary data.</text>
</comment>
<proteinExistence type="predicted"/>
<evidence type="ECO:0000313" key="2">
    <source>
        <dbReference type="EMBL" id="MDV6309915.1"/>
    </source>
</evidence>
<organism evidence="2 3">
    <name type="scientific">Gordonia amicalis</name>
    <dbReference type="NCBI Taxonomy" id="89053"/>
    <lineage>
        <taxon>Bacteria</taxon>
        <taxon>Bacillati</taxon>
        <taxon>Actinomycetota</taxon>
        <taxon>Actinomycetes</taxon>
        <taxon>Mycobacteriales</taxon>
        <taxon>Gordoniaceae</taxon>
        <taxon>Gordonia</taxon>
    </lineage>
</organism>
<reference evidence="2 3" key="1">
    <citation type="submission" date="2023-10" db="EMBL/GenBank/DDBJ databases">
        <title>Development of a sustainable strategy for remediation of hydrocarbon-contaminated territories based on the waste exchange concept.</title>
        <authorList>
            <person name="Krivoruchko A."/>
        </authorList>
    </citation>
    <scope>NUCLEOTIDE SEQUENCE [LARGE SCALE GENOMIC DNA]</scope>
    <source>
        <strain evidence="2 3">IEGM 1266</strain>
    </source>
</reference>
<accession>A0ABU4DJK1</accession>
<evidence type="ECO:0000256" key="1">
    <source>
        <dbReference type="SAM" id="MobiDB-lite"/>
    </source>
</evidence>
<dbReference type="InterPro" id="IPR009319">
    <property type="entry name" value="Phage_A118_VSP1"/>
</dbReference>
<dbReference type="Pfam" id="PF06152">
    <property type="entry name" value="Phage_min_cap2"/>
    <property type="match status" value="1"/>
</dbReference>
<gene>
    <name evidence="2" type="ORF">R3P94_21850</name>
</gene>
<feature type="region of interest" description="Disordered" evidence="1">
    <location>
        <begin position="321"/>
        <end position="351"/>
    </location>
</feature>
<dbReference type="EMBL" id="JAWLKI010000038">
    <property type="protein sequence ID" value="MDV6309915.1"/>
    <property type="molecule type" value="Genomic_DNA"/>
</dbReference>
<dbReference type="Proteomes" id="UP001185779">
    <property type="component" value="Unassembled WGS sequence"/>
</dbReference>
<evidence type="ECO:0000313" key="3">
    <source>
        <dbReference type="Proteomes" id="UP001185779"/>
    </source>
</evidence>